<sequence length="903" mass="102265">MSAPIVYEGAARPSEPLRNGMFKGDVFWVAHRVPRRLDYIDIIKKNGGKIVVNEKLAHYIIADPLMKDIPSKSYSYRLIDDSIKNGALQDPDKYLCRATVPQKSQKGTRTPYTKEDNIILRQWIAQCQKLGRGISGNAIYQELEQKHPHHTWNSWRDRWVKKLCHIPQPEVPDVEPSPPQARQTTEPPPVPSPSQSKPSRATEPRRTSTQNPPNPRGRTKFTKEDDDILIQHIRECVRHNKPTSGQKVFHDLATDFPHHTEQSWRERWVKNLKLKNKDKLAQWEAGEISDELSEAEAEPEPEPAKGHGVDQCLETTKTAEQRQVLQTRKDANVNSTRPQVDKSHMQRVPNVADEIPTQNVTEMKKSIGTSNQDDFHQQRSPTNIQEKPQPQTHVPEDASVDVSSSPSGGRSMKDQFLTDYQIYANAIGIAFAPFLTIKGRTFELWDLWQAIASQKMVPEERDWQQIAEKLGFDWVQHETIHDELRECYETHLAEFENDRCLSDLEYESESESEGEGEGEDEDEEAGQETEAPLPSSPPMLPSLKRSYDTAYLSAGLTYPQSSPKRRRIDRNGEVPSTPDHVNGTSHLRRQGSIDATPNKSADQSVVDDAEDDEFQDAVQELPALPRGRKKAVEPETQDFRFDPETQDIIFETEEDAVVESQSNITPSQQLHQESDAISVGIRTDSPTPKASASASVQNTNPITPTPRRSRRIPFRQESDDKTPEPIVTSGKKDALASPVITSPAVTAKTKRRSLPKSWVQDPVPINSTPASASRQQVQVPLTGSAQPTRRSIPAQETPEDVIDRFCSLGYPRNIVLQALRATTWRLGDAGQVMEMLKQGQELPQRTHGVWTQRDDDALKLAISDELPRDEKEGRKRARARKRLEEKHGTALMELRRKYLWETV</sequence>
<accession>A0ACC0CU79</accession>
<organism evidence="1 2">
    <name type="scientific">Hypoxylon rubiginosum</name>
    <dbReference type="NCBI Taxonomy" id="110542"/>
    <lineage>
        <taxon>Eukaryota</taxon>
        <taxon>Fungi</taxon>
        <taxon>Dikarya</taxon>
        <taxon>Ascomycota</taxon>
        <taxon>Pezizomycotina</taxon>
        <taxon>Sordariomycetes</taxon>
        <taxon>Xylariomycetidae</taxon>
        <taxon>Xylariales</taxon>
        <taxon>Hypoxylaceae</taxon>
        <taxon>Hypoxylon</taxon>
    </lineage>
</organism>
<comment type="caution">
    <text evidence="1">The sequence shown here is derived from an EMBL/GenBank/DDBJ whole genome shotgun (WGS) entry which is preliminary data.</text>
</comment>
<keyword evidence="2" id="KW-1185">Reference proteome</keyword>
<gene>
    <name evidence="1" type="ORF">F4821DRAFT_243611</name>
</gene>
<name>A0ACC0CU79_9PEZI</name>
<protein>
    <submittedName>
        <fullName evidence="1">TRF2-interacting telomeric protein/Rap1 C terminal domain-containing protein</fullName>
    </submittedName>
</protein>
<dbReference type="EMBL" id="MU394343">
    <property type="protein sequence ID" value="KAI6084015.1"/>
    <property type="molecule type" value="Genomic_DNA"/>
</dbReference>
<evidence type="ECO:0000313" key="2">
    <source>
        <dbReference type="Proteomes" id="UP001497680"/>
    </source>
</evidence>
<proteinExistence type="predicted"/>
<reference evidence="1 2" key="1">
    <citation type="journal article" date="2022" name="New Phytol.">
        <title>Ecological generalism drives hyperdiversity of secondary metabolite gene clusters in xylarialean endophytes.</title>
        <authorList>
            <person name="Franco M.E.E."/>
            <person name="Wisecaver J.H."/>
            <person name="Arnold A.E."/>
            <person name="Ju Y.M."/>
            <person name="Slot J.C."/>
            <person name="Ahrendt S."/>
            <person name="Moore L.P."/>
            <person name="Eastman K.E."/>
            <person name="Scott K."/>
            <person name="Konkel Z."/>
            <person name="Mondo S.J."/>
            <person name="Kuo A."/>
            <person name="Hayes R.D."/>
            <person name="Haridas S."/>
            <person name="Andreopoulos B."/>
            <person name="Riley R."/>
            <person name="LaButti K."/>
            <person name="Pangilinan J."/>
            <person name="Lipzen A."/>
            <person name="Amirebrahimi M."/>
            <person name="Yan J."/>
            <person name="Adam C."/>
            <person name="Keymanesh K."/>
            <person name="Ng V."/>
            <person name="Louie K."/>
            <person name="Northen T."/>
            <person name="Drula E."/>
            <person name="Henrissat B."/>
            <person name="Hsieh H.M."/>
            <person name="Youens-Clark K."/>
            <person name="Lutzoni F."/>
            <person name="Miadlikowska J."/>
            <person name="Eastwood D.C."/>
            <person name="Hamelin R.C."/>
            <person name="Grigoriev I.V."/>
            <person name="U'Ren J.M."/>
        </authorList>
    </citation>
    <scope>NUCLEOTIDE SEQUENCE [LARGE SCALE GENOMIC DNA]</scope>
    <source>
        <strain evidence="1 2">ER1909</strain>
    </source>
</reference>
<evidence type="ECO:0000313" key="1">
    <source>
        <dbReference type="EMBL" id="KAI6084015.1"/>
    </source>
</evidence>
<dbReference type="Proteomes" id="UP001497680">
    <property type="component" value="Unassembled WGS sequence"/>
</dbReference>